<dbReference type="GO" id="GO:0006935">
    <property type="term" value="P:chemotaxis"/>
    <property type="evidence" value="ECO:0007669"/>
    <property type="project" value="UniProtKB-UniRule"/>
</dbReference>
<reference evidence="5" key="1">
    <citation type="submission" date="2016-11" db="EMBL/GenBank/DDBJ databases">
        <title>Mesorhizobium oceanicum sp. nov., isolated from deep seawater in South China Sea.</title>
        <authorList>
            <person name="Fu G.-Y."/>
        </authorList>
    </citation>
    <scope>NUCLEOTIDE SEQUENCE [LARGE SCALE GENOMIC DNA]</scope>
    <source>
        <strain evidence="5">B7</strain>
    </source>
</reference>
<gene>
    <name evidence="3" type="primary">cheD</name>
    <name evidence="4" type="ORF">BSQ44_20900</name>
</gene>
<dbReference type="InterPro" id="IPR011324">
    <property type="entry name" value="Cytotoxic_necrot_fac-like_cat"/>
</dbReference>
<dbReference type="SUPFAM" id="SSF64438">
    <property type="entry name" value="CNF1/YfiH-like putative cysteine hydrolases"/>
    <property type="match status" value="1"/>
</dbReference>
<evidence type="ECO:0000256" key="2">
    <source>
        <dbReference type="ARBA" id="ARBA00022801"/>
    </source>
</evidence>
<dbReference type="EC" id="3.5.1.44" evidence="3"/>
<dbReference type="CDD" id="cd16352">
    <property type="entry name" value="CheD"/>
    <property type="match status" value="1"/>
</dbReference>
<evidence type="ECO:0000256" key="3">
    <source>
        <dbReference type="HAMAP-Rule" id="MF_01440"/>
    </source>
</evidence>
<comment type="similarity">
    <text evidence="3">Belongs to the CheD family.</text>
</comment>
<dbReference type="KEGG" id="meso:BSQ44_20900"/>
<protein>
    <recommendedName>
        <fullName evidence="3">Probable chemoreceptor glutamine deamidase CheD</fullName>
        <ecNumber evidence="3">3.5.1.44</ecNumber>
    </recommendedName>
</protein>
<dbReference type="Gene3D" id="3.30.1330.200">
    <property type="match status" value="1"/>
</dbReference>
<evidence type="ECO:0000313" key="4">
    <source>
        <dbReference type="EMBL" id="APH73556.1"/>
    </source>
</evidence>
<accession>A0A1L3SVV1</accession>
<evidence type="ECO:0000313" key="5">
    <source>
        <dbReference type="Proteomes" id="UP000182840"/>
    </source>
</evidence>
<dbReference type="HAMAP" id="MF_01440">
    <property type="entry name" value="CheD"/>
    <property type="match status" value="1"/>
</dbReference>
<keyword evidence="1 3" id="KW-0145">Chemotaxis</keyword>
<evidence type="ECO:0000256" key="1">
    <source>
        <dbReference type="ARBA" id="ARBA00022500"/>
    </source>
</evidence>
<dbReference type="PANTHER" id="PTHR35147:SF2">
    <property type="entry name" value="CHEMORECEPTOR GLUTAMINE DEAMIDASE CHED-RELATED"/>
    <property type="match status" value="1"/>
</dbReference>
<keyword evidence="2 3" id="KW-0378">Hydrolase</keyword>
<comment type="catalytic activity">
    <reaction evidence="3">
        <text>L-glutaminyl-[protein] + H2O = L-glutamyl-[protein] + NH4(+)</text>
        <dbReference type="Rhea" id="RHEA:16441"/>
        <dbReference type="Rhea" id="RHEA-COMP:10207"/>
        <dbReference type="Rhea" id="RHEA-COMP:10208"/>
        <dbReference type="ChEBI" id="CHEBI:15377"/>
        <dbReference type="ChEBI" id="CHEBI:28938"/>
        <dbReference type="ChEBI" id="CHEBI:29973"/>
        <dbReference type="ChEBI" id="CHEBI:30011"/>
        <dbReference type="EC" id="3.5.1.44"/>
    </reaction>
</comment>
<dbReference type="Proteomes" id="UP000182840">
    <property type="component" value="Chromosome"/>
</dbReference>
<name>A0A1L3SVV1_9HYPH</name>
<dbReference type="InterPro" id="IPR038592">
    <property type="entry name" value="CheD-like_sf"/>
</dbReference>
<dbReference type="PANTHER" id="PTHR35147">
    <property type="entry name" value="CHEMORECEPTOR GLUTAMINE DEAMIDASE CHED-RELATED"/>
    <property type="match status" value="1"/>
</dbReference>
<dbReference type="Pfam" id="PF03975">
    <property type="entry name" value="CheD"/>
    <property type="match status" value="1"/>
</dbReference>
<comment type="function">
    <text evidence="3">Probably deamidates glutamine residues to glutamate on methyl-accepting chemotaxis receptors (MCPs), playing an important role in chemotaxis.</text>
</comment>
<dbReference type="RefSeq" id="WP_072607023.1">
    <property type="nucleotide sequence ID" value="NZ_CP018171.1"/>
</dbReference>
<proteinExistence type="inferred from homology"/>
<sequence>MIDSRRPGRIHVIQGECAVTDEPETVLTTVLGSCVAACMRDPVLKIGGMNHFLLPGEGERSRLNEAERFGVYLMELLVNGLLKRGARRENIEAKLFGGARTVQGFTDIGGKNVDFARRFLENEGIAFHGGSVGGNQGRRLEYQPATGRARQFLLPQAIAPLPVAEPRVPKVPAGGDLELF</sequence>
<dbReference type="GO" id="GO:0050568">
    <property type="term" value="F:protein-glutamine glutaminase activity"/>
    <property type="evidence" value="ECO:0007669"/>
    <property type="project" value="UniProtKB-UniRule"/>
</dbReference>
<keyword evidence="5" id="KW-1185">Reference proteome</keyword>
<dbReference type="STRING" id="1670800.BSQ44_20900"/>
<dbReference type="AlphaFoldDB" id="A0A1L3SVV1"/>
<dbReference type="EMBL" id="CP018171">
    <property type="protein sequence ID" value="APH73556.1"/>
    <property type="molecule type" value="Genomic_DNA"/>
</dbReference>
<dbReference type="InterPro" id="IPR005659">
    <property type="entry name" value="Chemorcpt_Glu_NH3ase_CheD"/>
</dbReference>
<organism evidence="4 5">
    <name type="scientific">Aquibium oceanicum</name>
    <dbReference type="NCBI Taxonomy" id="1670800"/>
    <lineage>
        <taxon>Bacteria</taxon>
        <taxon>Pseudomonadati</taxon>
        <taxon>Pseudomonadota</taxon>
        <taxon>Alphaproteobacteria</taxon>
        <taxon>Hyphomicrobiales</taxon>
        <taxon>Phyllobacteriaceae</taxon>
        <taxon>Aquibium</taxon>
    </lineage>
</organism>